<dbReference type="RefSeq" id="XP_001581981.1">
    <property type="nucleotide sequence ID" value="XM_001581931.1"/>
</dbReference>
<dbReference type="OrthoDB" id="10635587at2759"/>
<protein>
    <submittedName>
        <fullName evidence="2">Uncharacterized protein</fullName>
    </submittedName>
</protein>
<proteinExistence type="predicted"/>
<dbReference type="AlphaFoldDB" id="A2DF03"/>
<feature type="compositionally biased region" description="Basic residues" evidence="1">
    <location>
        <begin position="1"/>
        <end position="12"/>
    </location>
</feature>
<organism evidence="2 3">
    <name type="scientific">Trichomonas vaginalis (strain ATCC PRA-98 / G3)</name>
    <dbReference type="NCBI Taxonomy" id="412133"/>
    <lineage>
        <taxon>Eukaryota</taxon>
        <taxon>Metamonada</taxon>
        <taxon>Parabasalia</taxon>
        <taxon>Trichomonadida</taxon>
        <taxon>Trichomonadidae</taxon>
        <taxon>Trichomonas</taxon>
    </lineage>
</organism>
<dbReference type="EMBL" id="DS113193">
    <property type="protein sequence ID" value="EAY20995.1"/>
    <property type="molecule type" value="Genomic_DNA"/>
</dbReference>
<accession>A2DF03</accession>
<name>A2DF03_TRIV3</name>
<reference evidence="2" key="2">
    <citation type="journal article" date="2007" name="Science">
        <title>Draft genome sequence of the sexually transmitted pathogen Trichomonas vaginalis.</title>
        <authorList>
            <person name="Carlton J.M."/>
            <person name="Hirt R.P."/>
            <person name="Silva J.C."/>
            <person name="Delcher A.L."/>
            <person name="Schatz M."/>
            <person name="Zhao Q."/>
            <person name="Wortman J.R."/>
            <person name="Bidwell S.L."/>
            <person name="Alsmark U.C.M."/>
            <person name="Besteiro S."/>
            <person name="Sicheritz-Ponten T."/>
            <person name="Noel C.J."/>
            <person name="Dacks J.B."/>
            <person name="Foster P.G."/>
            <person name="Simillion C."/>
            <person name="Van de Peer Y."/>
            <person name="Miranda-Saavedra D."/>
            <person name="Barton G.J."/>
            <person name="Westrop G.D."/>
            <person name="Mueller S."/>
            <person name="Dessi D."/>
            <person name="Fiori P.L."/>
            <person name="Ren Q."/>
            <person name="Paulsen I."/>
            <person name="Zhang H."/>
            <person name="Bastida-Corcuera F.D."/>
            <person name="Simoes-Barbosa A."/>
            <person name="Brown M.T."/>
            <person name="Hayes R.D."/>
            <person name="Mukherjee M."/>
            <person name="Okumura C.Y."/>
            <person name="Schneider R."/>
            <person name="Smith A.J."/>
            <person name="Vanacova S."/>
            <person name="Villalvazo M."/>
            <person name="Haas B.J."/>
            <person name="Pertea M."/>
            <person name="Feldblyum T.V."/>
            <person name="Utterback T.R."/>
            <person name="Shu C.L."/>
            <person name="Osoegawa K."/>
            <person name="de Jong P.J."/>
            <person name="Hrdy I."/>
            <person name="Horvathova L."/>
            <person name="Zubacova Z."/>
            <person name="Dolezal P."/>
            <person name="Malik S.B."/>
            <person name="Logsdon J.M. Jr."/>
            <person name="Henze K."/>
            <person name="Gupta A."/>
            <person name="Wang C.C."/>
            <person name="Dunne R.L."/>
            <person name="Upcroft J.A."/>
            <person name="Upcroft P."/>
            <person name="White O."/>
            <person name="Salzberg S.L."/>
            <person name="Tang P."/>
            <person name="Chiu C.-H."/>
            <person name="Lee Y.-S."/>
            <person name="Embley T.M."/>
            <person name="Coombs G.H."/>
            <person name="Mottram J.C."/>
            <person name="Tachezy J."/>
            <person name="Fraser-Liggett C.M."/>
            <person name="Johnson P.J."/>
        </authorList>
    </citation>
    <scope>NUCLEOTIDE SEQUENCE [LARGE SCALE GENOMIC DNA]</scope>
    <source>
        <strain evidence="2">G3</strain>
    </source>
</reference>
<dbReference type="VEuPathDB" id="TrichDB:TVAG_172520"/>
<reference evidence="2" key="1">
    <citation type="submission" date="2006-10" db="EMBL/GenBank/DDBJ databases">
        <authorList>
            <person name="Amadeo P."/>
            <person name="Zhao Q."/>
            <person name="Wortman J."/>
            <person name="Fraser-Liggett C."/>
            <person name="Carlton J."/>
        </authorList>
    </citation>
    <scope>NUCLEOTIDE SEQUENCE</scope>
    <source>
        <strain evidence="2">G3</strain>
    </source>
</reference>
<dbReference type="Proteomes" id="UP000001542">
    <property type="component" value="Unassembled WGS sequence"/>
</dbReference>
<evidence type="ECO:0000256" key="1">
    <source>
        <dbReference type="SAM" id="MobiDB-lite"/>
    </source>
</evidence>
<feature type="region of interest" description="Disordered" evidence="1">
    <location>
        <begin position="1"/>
        <end position="44"/>
    </location>
</feature>
<dbReference type="VEuPathDB" id="TrichDB:TVAGG3_0531340"/>
<dbReference type="InParanoid" id="A2DF03"/>
<feature type="region of interest" description="Disordered" evidence="1">
    <location>
        <begin position="164"/>
        <end position="184"/>
    </location>
</feature>
<gene>
    <name evidence="2" type="ORF">TVAG_172520</name>
</gene>
<feature type="compositionally biased region" description="Acidic residues" evidence="1">
    <location>
        <begin position="25"/>
        <end position="35"/>
    </location>
</feature>
<evidence type="ECO:0000313" key="2">
    <source>
        <dbReference type="EMBL" id="EAY20995.1"/>
    </source>
</evidence>
<evidence type="ECO:0000313" key="3">
    <source>
        <dbReference type="Proteomes" id="UP000001542"/>
    </source>
</evidence>
<sequence length="308" mass="35198">MGRRRKNARGGRHAGEDEQCGSNSDADDDSDDIGGFDDPRASDPNTIEYKIVHAKHPFEKRKFIESKVVTPSQRAITCCIQTNGGWASEDVLLEFLQKNWGFIGKMNIKLPNNMPDTRILHINLAVKKKNLPLFVQDPAKPYMWTVNTSTDYSQISDKSRIILSRRSQETDQENDGEDSQKEPETLEEAYRKDKADSFEAHVFQTLKTYQDGTTLEQLAEATKQYEGQPGLFQLLTHIRRVRAVLIAKKSTNDVFEKNGIWSCYLNIPKPPETVRKESDFLPPCLRSVNITELTLDEFYNVLKQNRAN</sequence>
<dbReference type="KEGG" id="tva:5466542"/>
<keyword evidence="3" id="KW-1185">Reference proteome</keyword>